<keyword evidence="3" id="KW-1185">Reference proteome</keyword>
<feature type="signal peptide" evidence="1">
    <location>
        <begin position="1"/>
        <end position="23"/>
    </location>
</feature>
<reference evidence="2 3" key="1">
    <citation type="submission" date="2019-03" db="EMBL/GenBank/DDBJ databases">
        <title>Subsurface microbial communities from deep shales in Ohio and West Virginia, USA.</title>
        <authorList>
            <person name="Wrighton K."/>
        </authorList>
    </citation>
    <scope>NUCLEOTIDE SEQUENCE [LARGE SCALE GENOMIC DNA]</scope>
    <source>
        <strain evidence="2 3">MSL 6dP</strain>
    </source>
</reference>
<feature type="chain" id="PRO_5020394624" evidence="1">
    <location>
        <begin position="24"/>
        <end position="353"/>
    </location>
</feature>
<dbReference type="RefSeq" id="WP_134115459.1">
    <property type="nucleotide sequence ID" value="NZ_SOEG01000005.1"/>
</dbReference>
<evidence type="ECO:0000313" key="2">
    <source>
        <dbReference type="EMBL" id="TDX52732.1"/>
    </source>
</evidence>
<name>A0A4R8H0A9_9FIRM</name>
<dbReference type="SUPFAM" id="SSF56935">
    <property type="entry name" value="Porins"/>
    <property type="match status" value="1"/>
</dbReference>
<gene>
    <name evidence="2" type="ORF">C7959_10586</name>
</gene>
<organism evidence="2 3">
    <name type="scientific">Orenia marismortui</name>
    <dbReference type="NCBI Taxonomy" id="46469"/>
    <lineage>
        <taxon>Bacteria</taxon>
        <taxon>Bacillati</taxon>
        <taxon>Bacillota</taxon>
        <taxon>Clostridia</taxon>
        <taxon>Halanaerobiales</taxon>
        <taxon>Halobacteroidaceae</taxon>
        <taxon>Orenia</taxon>
    </lineage>
</organism>
<comment type="caution">
    <text evidence="2">The sequence shown here is derived from an EMBL/GenBank/DDBJ whole genome shotgun (WGS) entry which is preliminary data.</text>
</comment>
<sequence length="353" mass="37997">MKKIYTLVIVLLLLTVVINPADAANKFGAKAYGMGGAFTAVADDSSAIYWNPAGLTQSGLFGLQANLGAKFNGDDLEEIQDFIDSIDTVENAGTDLEKVQAVKNLDFPKDTKLDLDGMLTLNLNSLGLGMISNSHFETAAQGDVSENSSFSRGASNKVVGEGIISLGTNIVEPPLNIGSIALGINAKYLYGRYDRVSYMYDDNRTTFTEEEINTDATGYGLDAGALIKVTDMVNIGLSVRNVVSELDWEDDYGLEDELERTVTLGAAAKLPYPIAATVAADVEMPEGADDYIYHLGLEKRIIANLISLRLGAYEQNGEDRIYTGGLGINLPFIDMNIAADTDDYVSLSGTFKF</sequence>
<protein>
    <submittedName>
        <fullName evidence="2">Uncharacterized protein</fullName>
    </submittedName>
</protein>
<keyword evidence="1" id="KW-0732">Signal</keyword>
<dbReference type="AlphaFoldDB" id="A0A4R8H0A9"/>
<evidence type="ECO:0000313" key="3">
    <source>
        <dbReference type="Proteomes" id="UP000295832"/>
    </source>
</evidence>
<proteinExistence type="predicted"/>
<dbReference type="EMBL" id="SOEG01000005">
    <property type="protein sequence ID" value="TDX52732.1"/>
    <property type="molecule type" value="Genomic_DNA"/>
</dbReference>
<evidence type="ECO:0000256" key="1">
    <source>
        <dbReference type="SAM" id="SignalP"/>
    </source>
</evidence>
<dbReference type="STRING" id="926561.GCA_000379025_00223"/>
<accession>A0A4R8H0A9</accession>
<dbReference type="Gene3D" id="2.40.160.60">
    <property type="entry name" value="Outer membrane protein transport protein (OMPP1/FadL/TodX)"/>
    <property type="match status" value="1"/>
</dbReference>
<dbReference type="Proteomes" id="UP000295832">
    <property type="component" value="Unassembled WGS sequence"/>
</dbReference>